<evidence type="ECO:0000259" key="2">
    <source>
        <dbReference type="Pfam" id="PF03372"/>
    </source>
</evidence>
<dbReference type="PANTHER" id="PTHR33395">
    <property type="entry name" value="TRANSCRIPTASE, PUTATIVE-RELATED-RELATED"/>
    <property type="match status" value="1"/>
</dbReference>
<keyword evidence="4" id="KW-1185">Reference proteome</keyword>
<protein>
    <recommendedName>
        <fullName evidence="2">Endonuclease/exonuclease/phosphatase domain-containing protein</fullName>
    </recommendedName>
</protein>
<dbReference type="Gene3D" id="3.60.10.10">
    <property type="entry name" value="Endonuclease/exonuclease/phosphatase"/>
    <property type="match status" value="1"/>
</dbReference>
<gene>
    <name evidence="3" type="ORF">J4Q44_G00318080</name>
</gene>
<evidence type="ECO:0000256" key="1">
    <source>
        <dbReference type="SAM" id="SignalP"/>
    </source>
</evidence>
<dbReference type="SUPFAM" id="SSF56219">
    <property type="entry name" value="DNase I-like"/>
    <property type="match status" value="1"/>
</dbReference>
<dbReference type="Pfam" id="PF03372">
    <property type="entry name" value="Exo_endo_phos"/>
    <property type="match status" value="1"/>
</dbReference>
<dbReference type="InterPro" id="IPR005135">
    <property type="entry name" value="Endo/exonuclease/phosphatase"/>
</dbReference>
<name>A0AAN8KXP0_9TELE</name>
<dbReference type="AlphaFoldDB" id="A0AAN8KXP0"/>
<reference evidence="3 4" key="1">
    <citation type="submission" date="2021-04" db="EMBL/GenBank/DDBJ databases">
        <authorList>
            <person name="De Guttry C."/>
            <person name="Zahm M."/>
            <person name="Klopp C."/>
            <person name="Cabau C."/>
            <person name="Louis A."/>
            <person name="Berthelot C."/>
            <person name="Parey E."/>
            <person name="Roest Crollius H."/>
            <person name="Montfort J."/>
            <person name="Robinson-Rechavi M."/>
            <person name="Bucao C."/>
            <person name="Bouchez O."/>
            <person name="Gislard M."/>
            <person name="Lluch J."/>
            <person name="Milhes M."/>
            <person name="Lampietro C."/>
            <person name="Lopez Roques C."/>
            <person name="Donnadieu C."/>
            <person name="Braasch I."/>
            <person name="Desvignes T."/>
            <person name="Postlethwait J."/>
            <person name="Bobe J."/>
            <person name="Wedekind C."/>
            <person name="Guiguen Y."/>
        </authorList>
    </citation>
    <scope>NUCLEOTIDE SEQUENCE [LARGE SCALE GENOMIC DNA]</scope>
    <source>
        <strain evidence="3">Cs_M1</strain>
        <tissue evidence="3">Blood</tissue>
    </source>
</reference>
<dbReference type="PANTHER" id="PTHR33395:SF22">
    <property type="entry name" value="REVERSE TRANSCRIPTASE DOMAIN-CONTAINING PROTEIN"/>
    <property type="match status" value="1"/>
</dbReference>
<comment type="caution">
    <text evidence="3">The sequence shown here is derived from an EMBL/GenBank/DDBJ whole genome shotgun (WGS) entry which is preliminary data.</text>
</comment>
<dbReference type="InterPro" id="IPR036691">
    <property type="entry name" value="Endo/exonu/phosph_ase_sf"/>
</dbReference>
<proteinExistence type="predicted"/>
<sequence>MPLSHVNMPCLLLFQLVLIIQFHCRAPSPAQPISESSFVPHPIHVETGSIGASSDTISFIVTQSIGLPPLYSYPSISLSVHNALNLFYNARKSAPFILCTQRTRRPVLKAFSRILILLLLCSSGDIEVNPGPVAPSITATPQALSFFDFCNRKSLVFLHVNIRSLLPKFELLTALAHSANPDVLAVSESWLRKTTKNSEISIPNYNIFRLDRTAKGDGVAIYCRDSLQSSIILSRSVPKQFELLLLKIHPSRNKSITVAACYRPPSDPSCALDTICELIAPHLSSEFVLLGDLNWDMLNNPAVLQSKLDALNLTQMIKKPTRYNPKSVNMGTLIDIILTNLPTKYTAVSSTRISAITASLPASVMGPWSNDHPSSLSNAP</sequence>
<organism evidence="3 4">
    <name type="scientific">Coregonus suidteri</name>
    <dbReference type="NCBI Taxonomy" id="861788"/>
    <lineage>
        <taxon>Eukaryota</taxon>
        <taxon>Metazoa</taxon>
        <taxon>Chordata</taxon>
        <taxon>Craniata</taxon>
        <taxon>Vertebrata</taxon>
        <taxon>Euteleostomi</taxon>
        <taxon>Actinopterygii</taxon>
        <taxon>Neopterygii</taxon>
        <taxon>Teleostei</taxon>
        <taxon>Protacanthopterygii</taxon>
        <taxon>Salmoniformes</taxon>
        <taxon>Salmonidae</taxon>
        <taxon>Coregoninae</taxon>
        <taxon>Coregonus</taxon>
    </lineage>
</organism>
<dbReference type="GO" id="GO:0007508">
    <property type="term" value="P:larval heart development"/>
    <property type="evidence" value="ECO:0007669"/>
    <property type="project" value="TreeGrafter"/>
</dbReference>
<dbReference type="EMBL" id="JAGTTL010000031">
    <property type="protein sequence ID" value="KAK6297225.1"/>
    <property type="molecule type" value="Genomic_DNA"/>
</dbReference>
<dbReference type="GO" id="GO:0061343">
    <property type="term" value="P:cell adhesion involved in heart morphogenesis"/>
    <property type="evidence" value="ECO:0007669"/>
    <property type="project" value="TreeGrafter"/>
</dbReference>
<accession>A0AAN8KXP0</accession>
<evidence type="ECO:0000313" key="3">
    <source>
        <dbReference type="EMBL" id="KAK6297225.1"/>
    </source>
</evidence>
<feature type="signal peptide" evidence="1">
    <location>
        <begin position="1"/>
        <end position="30"/>
    </location>
</feature>
<evidence type="ECO:0000313" key="4">
    <source>
        <dbReference type="Proteomes" id="UP001356427"/>
    </source>
</evidence>
<dbReference type="GO" id="GO:0003824">
    <property type="term" value="F:catalytic activity"/>
    <property type="evidence" value="ECO:0007669"/>
    <property type="project" value="InterPro"/>
</dbReference>
<feature type="domain" description="Endonuclease/exonuclease/phosphatase" evidence="2">
    <location>
        <begin position="161"/>
        <end position="344"/>
    </location>
</feature>
<dbReference type="Proteomes" id="UP001356427">
    <property type="component" value="Unassembled WGS sequence"/>
</dbReference>
<dbReference type="GO" id="GO:0031012">
    <property type="term" value="C:extracellular matrix"/>
    <property type="evidence" value="ECO:0007669"/>
    <property type="project" value="TreeGrafter"/>
</dbReference>
<keyword evidence="1" id="KW-0732">Signal</keyword>
<feature type="chain" id="PRO_5043019262" description="Endonuclease/exonuclease/phosphatase domain-containing protein" evidence="1">
    <location>
        <begin position="31"/>
        <end position="380"/>
    </location>
</feature>